<dbReference type="InterPro" id="IPR002775">
    <property type="entry name" value="DNA/RNA-bd_Alba-like"/>
</dbReference>
<dbReference type="Gene3D" id="3.30.110.20">
    <property type="entry name" value="Alba-like domain"/>
    <property type="match status" value="1"/>
</dbReference>
<dbReference type="Pfam" id="PF01918">
    <property type="entry name" value="Alba"/>
    <property type="match status" value="1"/>
</dbReference>
<feature type="domain" description="DNA/RNA-binding protein Alba-like" evidence="6">
    <location>
        <begin position="19"/>
        <end position="82"/>
    </location>
</feature>
<keyword evidence="5" id="KW-0238">DNA-binding</keyword>
<evidence type="ECO:0000256" key="3">
    <source>
        <dbReference type="ARBA" id="ARBA00022454"/>
    </source>
</evidence>
<dbReference type="InterPro" id="IPR036882">
    <property type="entry name" value="Alba-like_dom_sf"/>
</dbReference>
<dbReference type="NCBIfam" id="NF003088">
    <property type="entry name" value="PRK04015.1"/>
    <property type="match status" value="1"/>
</dbReference>
<dbReference type="EMBL" id="AUZX01000827">
    <property type="protein sequence ID" value="EQD80245.1"/>
    <property type="molecule type" value="Genomic_DNA"/>
</dbReference>
<dbReference type="AlphaFoldDB" id="T1DDY6"/>
<evidence type="ECO:0000256" key="2">
    <source>
        <dbReference type="ARBA" id="ARBA00004496"/>
    </source>
</evidence>
<dbReference type="GO" id="GO:0005694">
    <property type="term" value="C:chromosome"/>
    <property type="evidence" value="ECO:0007669"/>
    <property type="project" value="UniProtKB-SubCell"/>
</dbReference>
<evidence type="ECO:0000256" key="4">
    <source>
        <dbReference type="ARBA" id="ARBA00022490"/>
    </source>
</evidence>
<comment type="subcellular location">
    <subcellularLocation>
        <location evidence="1">Chromosome</location>
    </subcellularLocation>
    <subcellularLocation>
        <location evidence="2">Cytoplasm</location>
    </subcellularLocation>
</comment>
<dbReference type="SUPFAM" id="SSF82704">
    <property type="entry name" value="AlbA-like"/>
    <property type="match status" value="1"/>
</dbReference>
<accession>T1DDY6</accession>
<evidence type="ECO:0000313" key="7">
    <source>
        <dbReference type="EMBL" id="EQD80245.1"/>
    </source>
</evidence>
<protein>
    <submittedName>
        <fullName evidence="7">Alba, DNA/RNA-binding protein, archaeal</fullName>
    </submittedName>
</protein>
<dbReference type="NCBIfam" id="TIGR00285">
    <property type="entry name" value="DNA-binding protein Alba"/>
    <property type="match status" value="1"/>
</dbReference>
<gene>
    <name evidence="7" type="ORF">B1A_01091</name>
</gene>
<evidence type="ECO:0000256" key="1">
    <source>
        <dbReference type="ARBA" id="ARBA00004286"/>
    </source>
</evidence>
<keyword evidence="3" id="KW-0158">Chromosome</keyword>
<dbReference type="InterPro" id="IPR013795">
    <property type="entry name" value="DNA/RNA-bd_Alba"/>
</dbReference>
<feature type="non-terminal residue" evidence="7">
    <location>
        <position position="90"/>
    </location>
</feature>
<dbReference type="GO" id="GO:0003677">
    <property type="term" value="F:DNA binding"/>
    <property type="evidence" value="ECO:0007669"/>
    <property type="project" value="UniProtKB-KW"/>
</dbReference>
<evidence type="ECO:0000256" key="5">
    <source>
        <dbReference type="ARBA" id="ARBA00023125"/>
    </source>
</evidence>
<organism evidence="7">
    <name type="scientific">mine drainage metagenome</name>
    <dbReference type="NCBI Taxonomy" id="410659"/>
    <lineage>
        <taxon>unclassified sequences</taxon>
        <taxon>metagenomes</taxon>
        <taxon>ecological metagenomes</taxon>
    </lineage>
</organism>
<keyword evidence="4" id="KW-0963">Cytoplasm</keyword>
<evidence type="ECO:0000259" key="6">
    <source>
        <dbReference type="Pfam" id="PF01918"/>
    </source>
</evidence>
<proteinExistence type="inferred from homology"/>
<dbReference type="PIRSF" id="PIRSF028732">
    <property type="entry name" value="Alba"/>
    <property type="match status" value="1"/>
</dbReference>
<name>T1DDY6_9ZZZZ</name>
<dbReference type="GO" id="GO:0005737">
    <property type="term" value="C:cytoplasm"/>
    <property type="evidence" value="ECO:0007669"/>
    <property type="project" value="UniProtKB-SubCell"/>
</dbReference>
<comment type="caution">
    <text evidence="7">The sequence shown here is derived from an EMBL/GenBank/DDBJ whole genome shotgun (WGS) entry which is preliminary data.</text>
</comment>
<dbReference type="HAMAP" id="MF_01122">
    <property type="entry name" value="AlbA"/>
    <property type="match status" value="1"/>
</dbReference>
<dbReference type="GO" id="GO:0003723">
    <property type="term" value="F:RNA binding"/>
    <property type="evidence" value="ECO:0007669"/>
    <property type="project" value="InterPro"/>
</dbReference>
<reference evidence="7" key="1">
    <citation type="submission" date="2013-08" db="EMBL/GenBank/DDBJ databases">
        <authorList>
            <person name="Mendez C."/>
            <person name="Richter M."/>
            <person name="Ferrer M."/>
            <person name="Sanchez J."/>
        </authorList>
    </citation>
    <scope>NUCLEOTIDE SEQUENCE</scope>
</reference>
<reference evidence="7" key="2">
    <citation type="journal article" date="2014" name="ISME J.">
        <title>Microbial stratification in low pH oxic and suboxic macroscopic growths along an acid mine drainage.</title>
        <authorList>
            <person name="Mendez-Garcia C."/>
            <person name="Mesa V."/>
            <person name="Sprenger R.R."/>
            <person name="Richter M."/>
            <person name="Diez M.S."/>
            <person name="Solano J."/>
            <person name="Bargiela R."/>
            <person name="Golyshina O.V."/>
            <person name="Manteca A."/>
            <person name="Ramos J.L."/>
            <person name="Gallego J.R."/>
            <person name="Llorente I."/>
            <person name="Martins Dos Santos V.A."/>
            <person name="Jensen O.N."/>
            <person name="Pelaez A.I."/>
            <person name="Sanchez J."/>
            <person name="Ferrer M."/>
        </authorList>
    </citation>
    <scope>NUCLEOTIDE SEQUENCE</scope>
</reference>
<sequence>MLNSKVKLIAQVIAMAEENIIYVGKKPTMNYVLAIVTQFNSNIDKITVKARGKAISKAVDIAEITKNRFLPKSSYSSIRISTEKVEGERG</sequence>